<organism evidence="1 2">
    <name type="scientific">Winogradskyella pulchriflava</name>
    <dbReference type="NCBI Taxonomy" id="1110688"/>
    <lineage>
        <taxon>Bacteria</taxon>
        <taxon>Pseudomonadati</taxon>
        <taxon>Bacteroidota</taxon>
        <taxon>Flavobacteriia</taxon>
        <taxon>Flavobacteriales</taxon>
        <taxon>Flavobacteriaceae</taxon>
        <taxon>Winogradskyella</taxon>
    </lineage>
</organism>
<dbReference type="RefSeq" id="WP_386063851.1">
    <property type="nucleotide sequence ID" value="NZ_JBHLTQ010000005.1"/>
</dbReference>
<evidence type="ECO:0000313" key="1">
    <source>
        <dbReference type="EMBL" id="MFC0605099.1"/>
    </source>
</evidence>
<comment type="caution">
    <text evidence="1">The sequence shown here is derived from an EMBL/GenBank/DDBJ whole genome shotgun (WGS) entry which is preliminary data.</text>
</comment>
<keyword evidence="2" id="KW-1185">Reference proteome</keyword>
<accession>A0ABV6Q9Z4</accession>
<gene>
    <name evidence="1" type="ORF">ACFFGA_11080</name>
</gene>
<protein>
    <recommendedName>
        <fullName evidence="3">Leucine-rich repeat domain-containing protein</fullName>
    </recommendedName>
</protein>
<evidence type="ECO:0000313" key="2">
    <source>
        <dbReference type="Proteomes" id="UP001589832"/>
    </source>
</evidence>
<dbReference type="EMBL" id="JBHLTQ010000005">
    <property type="protein sequence ID" value="MFC0605099.1"/>
    <property type="molecule type" value="Genomic_DNA"/>
</dbReference>
<dbReference type="Gene3D" id="3.80.10.10">
    <property type="entry name" value="Ribonuclease Inhibitor"/>
    <property type="match status" value="1"/>
</dbReference>
<dbReference type="InterPro" id="IPR032675">
    <property type="entry name" value="LRR_dom_sf"/>
</dbReference>
<evidence type="ECO:0008006" key="3">
    <source>
        <dbReference type="Google" id="ProtNLM"/>
    </source>
</evidence>
<proteinExistence type="predicted"/>
<dbReference type="Proteomes" id="UP001589832">
    <property type="component" value="Unassembled WGS sequence"/>
</dbReference>
<name>A0ABV6Q9Z4_9FLAO</name>
<sequence>MSYEIINNITGQFLLSSDIDKGAVKKLLKHSNLNSIQFSEPVTDKNVWINIKEIIIPRKPKLELFVYSNHNKPWDLSFLELFPNLKTFGVSGYMECSNINSIGNLVNLKSLSINVYNIENIDFLDKINSSLKSLILGNTKSKKIDISILSRFDNLENLSVWGHKRGVEEISKLSSLVKLQLSVNLENLDFISHLDKLRSVKLSFSEIKNLNALTKLKSP</sequence>
<reference evidence="1 2" key="1">
    <citation type="submission" date="2024-09" db="EMBL/GenBank/DDBJ databases">
        <authorList>
            <person name="Sun Q."/>
            <person name="Mori K."/>
        </authorList>
    </citation>
    <scope>NUCLEOTIDE SEQUENCE [LARGE SCALE GENOMIC DNA]</scope>
    <source>
        <strain evidence="1 2">NCAIM B.02481</strain>
    </source>
</reference>
<dbReference type="SUPFAM" id="SSF52058">
    <property type="entry name" value="L domain-like"/>
    <property type="match status" value="1"/>
</dbReference>